<dbReference type="InterPro" id="IPR036291">
    <property type="entry name" value="NAD(P)-bd_dom_sf"/>
</dbReference>
<proteinExistence type="predicted"/>
<dbReference type="AlphaFoldDB" id="A0A7J7M9C8"/>
<name>A0A7J7M9C8_9MAGN</name>
<dbReference type="Proteomes" id="UP000541444">
    <property type="component" value="Unassembled WGS sequence"/>
</dbReference>
<dbReference type="Gene3D" id="3.40.50.720">
    <property type="entry name" value="NAD(P)-binding Rossmann-like Domain"/>
    <property type="match status" value="1"/>
</dbReference>
<organism evidence="2 3">
    <name type="scientific">Kingdonia uniflora</name>
    <dbReference type="NCBI Taxonomy" id="39325"/>
    <lineage>
        <taxon>Eukaryota</taxon>
        <taxon>Viridiplantae</taxon>
        <taxon>Streptophyta</taxon>
        <taxon>Embryophyta</taxon>
        <taxon>Tracheophyta</taxon>
        <taxon>Spermatophyta</taxon>
        <taxon>Magnoliopsida</taxon>
        <taxon>Ranunculales</taxon>
        <taxon>Circaeasteraceae</taxon>
        <taxon>Kingdonia</taxon>
    </lineage>
</organism>
<sequence length="70" mass="7551">MICFMFLINVIYSEMVPGALPAVFGTSHLTLVHRAHLRYGQVLLVLGAAVQIGKLCGTVVIAVVRGEEKV</sequence>
<dbReference type="SUPFAM" id="SSF51735">
    <property type="entry name" value="NAD(P)-binding Rossmann-fold domains"/>
    <property type="match status" value="1"/>
</dbReference>
<dbReference type="PANTHER" id="PTHR43677">
    <property type="entry name" value="SHORT-CHAIN DEHYDROGENASE/REDUCTASE"/>
    <property type="match status" value="1"/>
</dbReference>
<dbReference type="InterPro" id="IPR051397">
    <property type="entry name" value="Zn-ADH-like_protein"/>
</dbReference>
<keyword evidence="1" id="KW-0472">Membrane</keyword>
<feature type="transmembrane region" description="Helical" evidence="1">
    <location>
        <begin position="6"/>
        <end position="31"/>
    </location>
</feature>
<dbReference type="OrthoDB" id="10257049at2759"/>
<evidence type="ECO:0000256" key="1">
    <source>
        <dbReference type="SAM" id="Phobius"/>
    </source>
</evidence>
<evidence type="ECO:0000313" key="2">
    <source>
        <dbReference type="EMBL" id="KAF6151483.1"/>
    </source>
</evidence>
<gene>
    <name evidence="2" type="ORF">GIB67_016295</name>
</gene>
<protein>
    <submittedName>
        <fullName evidence="2">Uncharacterized protein</fullName>
    </submittedName>
</protein>
<accession>A0A7J7M9C8</accession>
<dbReference type="GO" id="GO:0016491">
    <property type="term" value="F:oxidoreductase activity"/>
    <property type="evidence" value="ECO:0007669"/>
    <property type="project" value="TreeGrafter"/>
</dbReference>
<dbReference type="EMBL" id="JACGCM010001690">
    <property type="protein sequence ID" value="KAF6151483.1"/>
    <property type="molecule type" value="Genomic_DNA"/>
</dbReference>
<keyword evidence="1" id="KW-1133">Transmembrane helix</keyword>
<evidence type="ECO:0000313" key="3">
    <source>
        <dbReference type="Proteomes" id="UP000541444"/>
    </source>
</evidence>
<comment type="caution">
    <text evidence="2">The sequence shown here is derived from an EMBL/GenBank/DDBJ whole genome shotgun (WGS) entry which is preliminary data.</text>
</comment>
<keyword evidence="1" id="KW-0812">Transmembrane</keyword>
<keyword evidence="3" id="KW-1185">Reference proteome</keyword>
<reference evidence="2 3" key="1">
    <citation type="journal article" date="2020" name="IScience">
        <title>Genome Sequencing of the Endangered Kingdonia uniflora (Circaeasteraceae, Ranunculales) Reveals Potential Mechanisms of Evolutionary Specialization.</title>
        <authorList>
            <person name="Sun Y."/>
            <person name="Deng T."/>
            <person name="Zhang A."/>
            <person name="Moore M.J."/>
            <person name="Landis J.B."/>
            <person name="Lin N."/>
            <person name="Zhang H."/>
            <person name="Zhang X."/>
            <person name="Huang J."/>
            <person name="Zhang X."/>
            <person name="Sun H."/>
            <person name="Wang H."/>
        </authorList>
    </citation>
    <scope>NUCLEOTIDE SEQUENCE [LARGE SCALE GENOMIC DNA]</scope>
    <source>
        <strain evidence="2">TB1705</strain>
        <tissue evidence="2">Leaf</tissue>
    </source>
</reference>
<feature type="transmembrane region" description="Helical" evidence="1">
    <location>
        <begin position="43"/>
        <end position="64"/>
    </location>
</feature>
<dbReference type="PANTHER" id="PTHR43677:SF4">
    <property type="entry name" value="QUINONE OXIDOREDUCTASE-LIKE PROTEIN 2"/>
    <property type="match status" value="1"/>
</dbReference>